<keyword evidence="12" id="KW-1185">Reference proteome</keyword>
<dbReference type="Gene3D" id="1.10.10.60">
    <property type="entry name" value="Homeodomain-like"/>
    <property type="match status" value="2"/>
</dbReference>
<evidence type="ECO:0000256" key="4">
    <source>
        <dbReference type="ARBA" id="ARBA00023012"/>
    </source>
</evidence>
<keyword evidence="5" id="KW-0805">Transcription regulation</keyword>
<dbReference type="SMART" id="SM00342">
    <property type="entry name" value="HTH_ARAC"/>
    <property type="match status" value="1"/>
</dbReference>
<evidence type="ECO:0000313" key="12">
    <source>
        <dbReference type="Proteomes" id="UP000267798"/>
    </source>
</evidence>
<dbReference type="Gene3D" id="3.40.50.2300">
    <property type="match status" value="1"/>
</dbReference>
<dbReference type="GO" id="GO:0043565">
    <property type="term" value="F:sequence-specific DNA binding"/>
    <property type="evidence" value="ECO:0007669"/>
    <property type="project" value="InterPro"/>
</dbReference>
<evidence type="ECO:0000256" key="3">
    <source>
        <dbReference type="ARBA" id="ARBA00022553"/>
    </source>
</evidence>
<dbReference type="GO" id="GO:0003700">
    <property type="term" value="F:DNA-binding transcription factor activity"/>
    <property type="evidence" value="ECO:0007669"/>
    <property type="project" value="InterPro"/>
</dbReference>
<gene>
    <name evidence="11" type="ORF">D3P09_08985</name>
</gene>
<feature type="modified residue" description="4-aspartylphosphate" evidence="8">
    <location>
        <position position="54"/>
    </location>
</feature>
<feature type="domain" description="Response regulatory" evidence="10">
    <location>
        <begin position="2"/>
        <end position="119"/>
    </location>
</feature>
<dbReference type="PRINTS" id="PR00032">
    <property type="entry name" value="HTHARAC"/>
</dbReference>
<dbReference type="InterPro" id="IPR051552">
    <property type="entry name" value="HptR"/>
</dbReference>
<dbReference type="SUPFAM" id="SSF52172">
    <property type="entry name" value="CheY-like"/>
    <property type="match status" value="1"/>
</dbReference>
<dbReference type="InterPro" id="IPR009057">
    <property type="entry name" value="Homeodomain-like_sf"/>
</dbReference>
<dbReference type="Pfam" id="PF00072">
    <property type="entry name" value="Response_reg"/>
    <property type="match status" value="1"/>
</dbReference>
<dbReference type="GO" id="GO:0005737">
    <property type="term" value="C:cytoplasm"/>
    <property type="evidence" value="ECO:0007669"/>
    <property type="project" value="UniProtKB-SubCell"/>
</dbReference>
<comment type="caution">
    <text evidence="11">The sequence shown here is derived from an EMBL/GenBank/DDBJ whole genome shotgun (WGS) entry which is preliminary data.</text>
</comment>
<evidence type="ECO:0000259" key="9">
    <source>
        <dbReference type="PROSITE" id="PS01124"/>
    </source>
</evidence>
<keyword evidence="4" id="KW-0902">Two-component regulatory system</keyword>
<keyword evidence="3 8" id="KW-0597">Phosphoprotein</keyword>
<dbReference type="Proteomes" id="UP000267798">
    <property type="component" value="Unassembled WGS sequence"/>
</dbReference>
<dbReference type="GO" id="GO:0000160">
    <property type="term" value="P:phosphorelay signal transduction system"/>
    <property type="evidence" value="ECO:0007669"/>
    <property type="project" value="UniProtKB-KW"/>
</dbReference>
<evidence type="ECO:0000256" key="2">
    <source>
        <dbReference type="ARBA" id="ARBA00022490"/>
    </source>
</evidence>
<sequence>MYLMIVEDEPRLRNNLALEIPWEDHGIEVIGLAESGEEALKLFDRKKPDIMLLDVQMSGMSGLELAKLVRLKNPYIKMIVLSGHDNFEFAQIAMETGISKYLLKPAGDSEILNAVLESAAELREQLDTLHNQSLLTQKWTQHLPHLRELFLMNWLQGKYSLWEIAKHSSDMMMDLETPRLYCVAIVDMDPLQAAETRFRADDTSLLQVSLKYIASQDLEPEWMFLDSNGSTVILFHTSAVHDPEPFILYVNATIGKLLNIVKESLKLTASAGISEYSDQLIDMNKLYEQARQALQRRIVYGKHIAISYQARFEQDMLDLGQPNSERELEIGIETGNLAKALEAFDKQWNSLMLEADTMDKVNEIILYFGSLIVRLIQQRGCSVKEVAGSDFPYLLNLQSFATKEQVYECLQRIIRHFIAYQHARRGSAGHRMVEAALQIIDDGIQEDLTLYNVAERLFINSSYLSRLFKQETGKSFSAYVLEHKMERAKSILIKGAKVYDTASAVGYRDLSYFTKVFRKYWGVTPGEFSKLEAN</sequence>
<dbReference type="OrthoDB" id="2508795at2"/>
<keyword evidence="2" id="KW-0963">Cytoplasm</keyword>
<comment type="subcellular location">
    <subcellularLocation>
        <location evidence="1">Cytoplasm</location>
    </subcellularLocation>
</comment>
<evidence type="ECO:0000256" key="6">
    <source>
        <dbReference type="ARBA" id="ARBA00023125"/>
    </source>
</evidence>
<dbReference type="Pfam" id="PF12833">
    <property type="entry name" value="HTH_18"/>
    <property type="match status" value="1"/>
</dbReference>
<dbReference type="InterPro" id="IPR041522">
    <property type="entry name" value="CdaR_GGDEF"/>
</dbReference>
<accession>A0A3A6PLZ2</accession>
<dbReference type="SUPFAM" id="SSF46689">
    <property type="entry name" value="Homeodomain-like"/>
    <property type="match status" value="2"/>
</dbReference>
<name>A0A3A6PLZ2_9BACL</name>
<evidence type="ECO:0000256" key="8">
    <source>
        <dbReference type="PROSITE-ProRule" id="PRU00169"/>
    </source>
</evidence>
<dbReference type="Pfam" id="PF17853">
    <property type="entry name" value="GGDEF_2"/>
    <property type="match status" value="1"/>
</dbReference>
<dbReference type="PANTHER" id="PTHR42713">
    <property type="entry name" value="HISTIDINE KINASE-RELATED"/>
    <property type="match status" value="1"/>
</dbReference>
<dbReference type="AlphaFoldDB" id="A0A3A6PLZ2"/>
<dbReference type="PROSITE" id="PS01124">
    <property type="entry name" value="HTH_ARAC_FAMILY_2"/>
    <property type="match status" value="1"/>
</dbReference>
<evidence type="ECO:0000256" key="5">
    <source>
        <dbReference type="ARBA" id="ARBA00023015"/>
    </source>
</evidence>
<evidence type="ECO:0000313" key="11">
    <source>
        <dbReference type="EMBL" id="RJX40378.1"/>
    </source>
</evidence>
<dbReference type="PROSITE" id="PS50110">
    <property type="entry name" value="RESPONSE_REGULATORY"/>
    <property type="match status" value="1"/>
</dbReference>
<organism evidence="11 12">
    <name type="scientific">Paenibacillus pinisoli</name>
    <dbReference type="NCBI Taxonomy" id="1276110"/>
    <lineage>
        <taxon>Bacteria</taxon>
        <taxon>Bacillati</taxon>
        <taxon>Bacillota</taxon>
        <taxon>Bacilli</taxon>
        <taxon>Bacillales</taxon>
        <taxon>Paenibacillaceae</taxon>
        <taxon>Paenibacillus</taxon>
    </lineage>
</organism>
<reference evidence="11 12" key="1">
    <citation type="submission" date="2018-09" db="EMBL/GenBank/DDBJ databases">
        <title>Paenibacillus aracenensis nov. sp. isolated from a cave in southern Spain.</title>
        <authorList>
            <person name="Jurado V."/>
            <person name="Gutierrez-Patricio S."/>
            <person name="Gonzalez-Pimentel J.L."/>
            <person name="Miller A.Z."/>
            <person name="Laiz L."/>
            <person name="Saiz-Jimenez C."/>
        </authorList>
    </citation>
    <scope>NUCLEOTIDE SEQUENCE [LARGE SCALE GENOMIC DNA]</scope>
    <source>
        <strain evidence="11 12">JCM 19203</strain>
    </source>
</reference>
<dbReference type="EMBL" id="QXQB01000002">
    <property type="protein sequence ID" value="RJX40378.1"/>
    <property type="molecule type" value="Genomic_DNA"/>
</dbReference>
<evidence type="ECO:0000259" key="10">
    <source>
        <dbReference type="PROSITE" id="PS50110"/>
    </source>
</evidence>
<dbReference type="CDD" id="cd17536">
    <property type="entry name" value="REC_YesN-like"/>
    <property type="match status" value="1"/>
</dbReference>
<dbReference type="InterPro" id="IPR020449">
    <property type="entry name" value="Tscrpt_reg_AraC-type_HTH"/>
</dbReference>
<evidence type="ECO:0000256" key="1">
    <source>
        <dbReference type="ARBA" id="ARBA00004496"/>
    </source>
</evidence>
<proteinExistence type="predicted"/>
<dbReference type="PANTHER" id="PTHR42713:SF3">
    <property type="entry name" value="TRANSCRIPTIONAL REGULATORY PROTEIN HPTR"/>
    <property type="match status" value="1"/>
</dbReference>
<dbReference type="PROSITE" id="PS00041">
    <property type="entry name" value="HTH_ARAC_FAMILY_1"/>
    <property type="match status" value="1"/>
</dbReference>
<dbReference type="InterPro" id="IPR018062">
    <property type="entry name" value="HTH_AraC-typ_CS"/>
</dbReference>
<evidence type="ECO:0000256" key="7">
    <source>
        <dbReference type="ARBA" id="ARBA00023163"/>
    </source>
</evidence>
<keyword evidence="6" id="KW-0238">DNA-binding</keyword>
<dbReference type="InterPro" id="IPR011006">
    <property type="entry name" value="CheY-like_superfamily"/>
</dbReference>
<dbReference type="SMART" id="SM00448">
    <property type="entry name" value="REC"/>
    <property type="match status" value="1"/>
</dbReference>
<feature type="domain" description="HTH araC/xylS-type" evidence="9">
    <location>
        <begin position="434"/>
        <end position="531"/>
    </location>
</feature>
<keyword evidence="7" id="KW-0804">Transcription</keyword>
<dbReference type="InterPro" id="IPR018060">
    <property type="entry name" value="HTH_AraC"/>
</dbReference>
<dbReference type="InterPro" id="IPR001789">
    <property type="entry name" value="Sig_transdc_resp-reg_receiver"/>
</dbReference>
<protein>
    <submittedName>
        <fullName evidence="11">Response regulator</fullName>
    </submittedName>
</protein>